<sequence>MAREGATMLFYYTPGAAGVYFSLLDSGMVLFRKFMWLNTRSSFHSSNKRKSGAGRWKEDAEKRAKLEDVFASTAKISTFFKPVESQYSVNFEIEGDSSDSDSELELQQDRISAPLLSTTELSIDNAISSSEESSEEFGDTIYGKSIPVPVIPAYLTEKAYWISILKRLLSAITFFATRGLAFRVTNQTIGSNKKGNYLGVLELIDEYKSLLASHIKQYGNKEKVKVSYLSATICEDFIQLIGDAVLEFLINQLKKAKYYSIVDDSTPDVSHVDQLTFVFHYVLEDGTLVERFIGFIPMSGHTEAAMENLIMEKLEEHAIKMNDCRGPFYDNA</sequence>
<dbReference type="Pfam" id="PF14291">
    <property type="entry name" value="DUF4371"/>
    <property type="match status" value="1"/>
</dbReference>
<dbReference type="STRING" id="35525.A0A164SEY1"/>
<keyword evidence="1" id="KW-0472">Membrane</keyword>
<dbReference type="Proteomes" id="UP000076858">
    <property type="component" value="Unassembled WGS sequence"/>
</dbReference>
<dbReference type="EMBL" id="LRGB01002056">
    <property type="protein sequence ID" value="KZS09561.1"/>
    <property type="molecule type" value="Genomic_DNA"/>
</dbReference>
<name>A0A164SEY1_9CRUS</name>
<evidence type="ECO:0000313" key="4">
    <source>
        <dbReference type="Proteomes" id="UP000076858"/>
    </source>
</evidence>
<reference evidence="3 4" key="1">
    <citation type="submission" date="2016-03" db="EMBL/GenBank/DDBJ databases">
        <title>EvidentialGene: Evidence-directed Construction of Genes on Genomes.</title>
        <authorList>
            <person name="Gilbert D.G."/>
            <person name="Choi J.-H."/>
            <person name="Mockaitis K."/>
            <person name="Colbourne J."/>
            <person name="Pfrender M."/>
        </authorList>
    </citation>
    <scope>NUCLEOTIDE SEQUENCE [LARGE SCALE GENOMIC DNA]</scope>
    <source>
        <strain evidence="3 4">Xinb3</strain>
        <tissue evidence="3">Complete organism</tissue>
    </source>
</reference>
<accession>A0A164SEY1</accession>
<dbReference type="AlphaFoldDB" id="A0A164SEY1"/>
<keyword evidence="1" id="KW-1133">Transmembrane helix</keyword>
<protein>
    <submittedName>
        <fullName evidence="3">Zinc finger MYM-type-like protein</fullName>
    </submittedName>
</protein>
<evidence type="ECO:0000256" key="1">
    <source>
        <dbReference type="SAM" id="Phobius"/>
    </source>
</evidence>
<dbReference type="InterPro" id="IPR025398">
    <property type="entry name" value="DUF4371"/>
</dbReference>
<comment type="caution">
    <text evidence="3">The sequence shown here is derived from an EMBL/GenBank/DDBJ whole genome shotgun (WGS) entry which is preliminary data.</text>
</comment>
<proteinExistence type="predicted"/>
<keyword evidence="4" id="KW-1185">Reference proteome</keyword>
<keyword evidence="1" id="KW-0812">Transmembrane</keyword>
<evidence type="ECO:0000313" key="3">
    <source>
        <dbReference type="EMBL" id="KZS09561.1"/>
    </source>
</evidence>
<dbReference type="PANTHER" id="PTHR45749">
    <property type="match status" value="1"/>
</dbReference>
<evidence type="ECO:0000259" key="2">
    <source>
        <dbReference type="Pfam" id="PF14291"/>
    </source>
</evidence>
<organism evidence="3 4">
    <name type="scientific">Daphnia magna</name>
    <dbReference type="NCBI Taxonomy" id="35525"/>
    <lineage>
        <taxon>Eukaryota</taxon>
        <taxon>Metazoa</taxon>
        <taxon>Ecdysozoa</taxon>
        <taxon>Arthropoda</taxon>
        <taxon>Crustacea</taxon>
        <taxon>Branchiopoda</taxon>
        <taxon>Diplostraca</taxon>
        <taxon>Cladocera</taxon>
        <taxon>Anomopoda</taxon>
        <taxon>Daphniidae</taxon>
        <taxon>Daphnia</taxon>
    </lineage>
</organism>
<feature type="transmembrane region" description="Helical" evidence="1">
    <location>
        <begin position="12"/>
        <end position="31"/>
    </location>
</feature>
<dbReference type="PANTHER" id="PTHR45749:SF23">
    <property type="entry name" value="ZINC FINGER MYM-TYPE PROTEIN 1-LIKE"/>
    <property type="match status" value="1"/>
</dbReference>
<gene>
    <name evidence="3" type="ORF">APZ42_026187</name>
</gene>
<feature type="domain" description="DUF4371" evidence="2">
    <location>
        <begin position="176"/>
        <end position="332"/>
    </location>
</feature>
<dbReference type="OrthoDB" id="6378809at2759"/>